<evidence type="ECO:0000256" key="6">
    <source>
        <dbReference type="ARBA" id="ARBA00023049"/>
    </source>
</evidence>
<keyword evidence="2" id="KW-0645">Protease</keyword>
<accession>A0A167EQR8</accession>
<feature type="domain" description="Peptidase M4 C-terminal" evidence="11">
    <location>
        <begin position="433"/>
        <end position="577"/>
    </location>
</feature>
<evidence type="ECO:0000256" key="1">
    <source>
        <dbReference type="ARBA" id="ARBA00009388"/>
    </source>
</evidence>
<evidence type="ECO:0000256" key="3">
    <source>
        <dbReference type="ARBA" id="ARBA00022723"/>
    </source>
</evidence>
<dbReference type="InterPro" id="IPR013856">
    <property type="entry name" value="Peptidase_M4_domain"/>
</dbReference>
<evidence type="ECO:0000313" key="13">
    <source>
        <dbReference type="Proteomes" id="UP000076503"/>
    </source>
</evidence>
<dbReference type="PRINTS" id="PR00730">
    <property type="entry name" value="THERMOLYSIN"/>
</dbReference>
<keyword evidence="6" id="KW-0482">Metalloprotease</keyword>
<dbReference type="InterPro" id="IPR027268">
    <property type="entry name" value="Peptidase_M4/M1_CTD_sf"/>
</dbReference>
<dbReference type="Proteomes" id="UP000076503">
    <property type="component" value="Unassembled WGS sequence"/>
</dbReference>
<dbReference type="RefSeq" id="WP_063361615.1">
    <property type="nucleotide sequence ID" value="NZ_AUXZ01000069.1"/>
</dbReference>
<feature type="active site" description="Proton donor" evidence="8">
    <location>
        <position position="520"/>
    </location>
</feature>
<dbReference type="AlphaFoldDB" id="A0A167EQR8"/>
<evidence type="ECO:0000259" key="10">
    <source>
        <dbReference type="Pfam" id="PF01447"/>
    </source>
</evidence>
<protein>
    <submittedName>
        <fullName evidence="12">Uncharacterized protein</fullName>
    </submittedName>
</protein>
<dbReference type="Pfam" id="PF02868">
    <property type="entry name" value="Peptidase_M4_C"/>
    <property type="match status" value="1"/>
</dbReference>
<feature type="signal peptide" evidence="9">
    <location>
        <begin position="1"/>
        <end position="22"/>
    </location>
</feature>
<dbReference type="InterPro" id="IPR013783">
    <property type="entry name" value="Ig-like_fold"/>
</dbReference>
<dbReference type="GO" id="GO:0006508">
    <property type="term" value="P:proteolysis"/>
    <property type="evidence" value="ECO:0007669"/>
    <property type="project" value="UniProtKB-KW"/>
</dbReference>
<evidence type="ECO:0000256" key="7">
    <source>
        <dbReference type="ARBA" id="ARBA00023145"/>
    </source>
</evidence>
<sequence length="1111" mass="124508">MKHVAAFFGLSLTMLPVCTALAAVEKTSLYNKQFLWHELESSLLKPTEFASTKAELKTINNDQNIQYKLVKSVGKGSTYDHYQAYFNNQPILGSNLVVARNSNGSIRQTMGKLLSGSAKAKTAVYHDVMQPTLEQTISELSVLEGAKIVDIMTAYTLIDGDLLPVIQVKTRLHGRSERWVLDGNNLAILSKQDDTLYAVAPDSLQEQGYQVGGGIGGNTKLGAICFSPSPSSMSNCTSYQYDSYNPVGQELLFEDLDRDAIFAEFNGFPFVIKKENGNCILENPYVTTFDMEKSETEPASYVCQQNNENFVKSEIDTNYNARLSYSAVNEGHFNGGLVMQFFHKKLRELFPNQSVDCSSSGYCIKPLQQKVNHHTIFGSNFAWWDGAYVNYGPGDNGYQFYSFTGLGIVAHEVGHAITEWNSAIGANSHIDYAINEGLSDIAALAALDYFQHAASGAYTQSQSFVDMFIEQQGQYSTNRKWWYGWDIVVGDHAMRYFELPSWDGRSIDHWKDFTSAKTGHDNGGVLRKAFYELVKTHNWSIQQAYNLFLRANASQCLFAGMTINEFGFCLIDQASHITVDNKAAEEVISDIADSLAGVGISTGIGLSTLDADIWLNYNTVNYDLSRLNPGTITQIEVHWGDGQIEKWHQSDNTAIYPFLKRKKVLAEDQLVRFALHVTTVSGTTSSAFKHFFTRKAEACAPYMTNDVLYTDSISFGGHEFNGLPAGYTPYITSPFALATKQDYTINFSQDLTGKLLDVFFDYNKNGKLELDENIVSEQRISGKSASFNINQQISPGMGVLRIAISTGELDYYIWDGCGLVDNSQVLDVMLDMDSVALPIIANFGIEYLEGNRVKFTNSSQVNPNKAVSYLWQFGFDNKTSRVKEPSIIEYPEGGGQFDVSLQVSYDDNSDLDTKSNKVYLAPIEQCPAKIRYADNAGVLYIDELKLFNYNTELAILPSAPGYNPQGYSKAVLENFSMDHKSNLSLEVMTNLIPRSTAESLLNNSNRGIRFTIWLDENRDGVFSADESSFGNDPNYDYWLDNSTCRTLNDQEYCQIKAIKSINLPRLPWYDRSKNFDIRAKIEEHPQYSYKKDACNLFDYGEIHDLQLKVTR</sequence>
<evidence type="ECO:0000256" key="5">
    <source>
        <dbReference type="ARBA" id="ARBA00022833"/>
    </source>
</evidence>
<dbReference type="PANTHER" id="PTHR33794:SF1">
    <property type="entry name" value="BACILLOLYSIN"/>
    <property type="match status" value="1"/>
</dbReference>
<feature type="chain" id="PRO_5007886014" evidence="9">
    <location>
        <begin position="23"/>
        <end position="1111"/>
    </location>
</feature>
<dbReference type="PATRIC" id="fig|1365251.3.peg.2095"/>
<dbReference type="Pfam" id="PF01447">
    <property type="entry name" value="Peptidase_M4"/>
    <property type="match status" value="1"/>
</dbReference>
<keyword evidence="7" id="KW-0865">Zymogen</keyword>
<evidence type="ECO:0000256" key="9">
    <source>
        <dbReference type="SAM" id="SignalP"/>
    </source>
</evidence>
<feature type="domain" description="Peptidase M4" evidence="10">
    <location>
        <begin position="270"/>
        <end position="419"/>
    </location>
</feature>
<name>A0A167EQR8_9GAMM</name>
<dbReference type="Gene3D" id="3.10.170.10">
    <property type="match status" value="1"/>
</dbReference>
<evidence type="ECO:0000259" key="11">
    <source>
        <dbReference type="Pfam" id="PF02868"/>
    </source>
</evidence>
<keyword evidence="5" id="KW-0862">Zinc</keyword>
<keyword evidence="9" id="KW-0732">Signal</keyword>
<dbReference type="InterPro" id="IPR001570">
    <property type="entry name" value="Peptidase_M4_C_domain"/>
</dbReference>
<proteinExistence type="inferred from homology"/>
<dbReference type="InterPro" id="IPR050728">
    <property type="entry name" value="Zinc_Metalloprotease_M4"/>
</dbReference>
<evidence type="ECO:0000313" key="12">
    <source>
        <dbReference type="EMBL" id="KZN51086.1"/>
    </source>
</evidence>
<dbReference type="GO" id="GO:0004222">
    <property type="term" value="F:metalloendopeptidase activity"/>
    <property type="evidence" value="ECO:0007669"/>
    <property type="project" value="InterPro"/>
</dbReference>
<comment type="caution">
    <text evidence="12">The sequence shown here is derived from an EMBL/GenBank/DDBJ whole genome shotgun (WGS) entry which is preliminary data.</text>
</comment>
<dbReference type="Gene3D" id="1.10.390.10">
    <property type="entry name" value="Neutral Protease Domain 2"/>
    <property type="match status" value="1"/>
</dbReference>
<evidence type="ECO:0000256" key="8">
    <source>
        <dbReference type="PIRSR" id="PIRSR623612-1"/>
    </source>
</evidence>
<dbReference type="Gene3D" id="2.60.40.10">
    <property type="entry name" value="Immunoglobulins"/>
    <property type="match status" value="1"/>
</dbReference>
<gene>
    <name evidence="12" type="ORF">N476_14420</name>
</gene>
<keyword evidence="4" id="KW-0378">Hydrolase</keyword>
<dbReference type="EMBL" id="AUXZ01000069">
    <property type="protein sequence ID" value="KZN51086.1"/>
    <property type="molecule type" value="Genomic_DNA"/>
</dbReference>
<evidence type="ECO:0000256" key="4">
    <source>
        <dbReference type="ARBA" id="ARBA00022801"/>
    </source>
</evidence>
<dbReference type="PANTHER" id="PTHR33794">
    <property type="entry name" value="BACILLOLYSIN"/>
    <property type="match status" value="1"/>
</dbReference>
<feature type="active site" evidence="8">
    <location>
        <position position="412"/>
    </location>
</feature>
<dbReference type="GO" id="GO:0046872">
    <property type="term" value="F:metal ion binding"/>
    <property type="evidence" value="ECO:0007669"/>
    <property type="project" value="UniProtKB-KW"/>
</dbReference>
<comment type="similarity">
    <text evidence="1">Belongs to the peptidase M4 family.</text>
</comment>
<organism evidence="12 13">
    <name type="scientific">Pseudoalteromonas luteoviolacea H33</name>
    <dbReference type="NCBI Taxonomy" id="1365251"/>
    <lineage>
        <taxon>Bacteria</taxon>
        <taxon>Pseudomonadati</taxon>
        <taxon>Pseudomonadota</taxon>
        <taxon>Gammaproteobacteria</taxon>
        <taxon>Alteromonadales</taxon>
        <taxon>Pseudoalteromonadaceae</taxon>
        <taxon>Pseudoalteromonas</taxon>
    </lineage>
</organism>
<reference evidence="12 13" key="1">
    <citation type="submission" date="2013-07" db="EMBL/GenBank/DDBJ databases">
        <title>Comparative Genomic and Metabolomic Analysis of Twelve Strains of Pseudoalteromonas luteoviolacea.</title>
        <authorList>
            <person name="Vynne N.G."/>
            <person name="Mansson M."/>
            <person name="Gram L."/>
        </authorList>
    </citation>
    <scope>NUCLEOTIDE SEQUENCE [LARGE SCALE GENOMIC DNA]</scope>
    <source>
        <strain evidence="12 13">H33</strain>
    </source>
</reference>
<evidence type="ECO:0000256" key="2">
    <source>
        <dbReference type="ARBA" id="ARBA00022670"/>
    </source>
</evidence>
<dbReference type="SUPFAM" id="SSF55486">
    <property type="entry name" value="Metalloproteases ('zincins'), catalytic domain"/>
    <property type="match status" value="1"/>
</dbReference>
<keyword evidence="3" id="KW-0479">Metal-binding</keyword>
<dbReference type="InterPro" id="IPR023612">
    <property type="entry name" value="Peptidase_M4"/>
</dbReference>